<dbReference type="InterPro" id="IPR036390">
    <property type="entry name" value="WH_DNA-bd_sf"/>
</dbReference>
<evidence type="ECO:0000256" key="2">
    <source>
        <dbReference type="ARBA" id="ARBA00023125"/>
    </source>
</evidence>
<dbReference type="SUPFAM" id="SSF55781">
    <property type="entry name" value="GAF domain-like"/>
    <property type="match status" value="1"/>
</dbReference>
<evidence type="ECO:0000256" key="3">
    <source>
        <dbReference type="ARBA" id="ARBA00023163"/>
    </source>
</evidence>
<accession>A0A1P8V0S6</accession>
<reference evidence="6 7" key="1">
    <citation type="submission" date="2016-04" db="EMBL/GenBank/DDBJ databases">
        <title>Deep-sea bacteria in the southern Pacific.</title>
        <authorList>
            <person name="Tang K."/>
        </authorList>
    </citation>
    <scope>NUCLEOTIDE SEQUENCE [LARGE SCALE GENOMIC DNA]</scope>
    <source>
        <strain evidence="6 7">JLT2014</strain>
        <plasmid evidence="7">ppaby4</plasmid>
    </source>
</reference>
<dbReference type="InterPro" id="IPR029016">
    <property type="entry name" value="GAF-like_dom_sf"/>
</dbReference>
<dbReference type="Gene3D" id="3.30.450.40">
    <property type="match status" value="1"/>
</dbReference>
<dbReference type="KEGG" id="paby:Ga0080574_TMP4971"/>
<proteinExistence type="predicted"/>
<keyword evidence="7" id="KW-1185">Reference proteome</keyword>
<evidence type="ECO:0000259" key="4">
    <source>
        <dbReference type="PROSITE" id="PS51077"/>
    </source>
</evidence>
<keyword evidence="3" id="KW-0804">Transcription</keyword>
<evidence type="ECO:0000313" key="7">
    <source>
        <dbReference type="Proteomes" id="UP000187059"/>
    </source>
</evidence>
<evidence type="ECO:0000256" key="1">
    <source>
        <dbReference type="ARBA" id="ARBA00023015"/>
    </source>
</evidence>
<geneLocation type="plasmid" evidence="7">
    <name>ppaby4</name>
</geneLocation>
<dbReference type="Pfam" id="PF09339">
    <property type="entry name" value="HTH_IclR"/>
    <property type="match status" value="1"/>
</dbReference>
<dbReference type="InterPro" id="IPR005471">
    <property type="entry name" value="Tscrpt_reg_IclR_N"/>
</dbReference>
<keyword evidence="1" id="KW-0805">Transcription regulation</keyword>
<dbReference type="SMART" id="SM00346">
    <property type="entry name" value="HTH_ICLR"/>
    <property type="match status" value="1"/>
</dbReference>
<keyword evidence="6" id="KW-0614">Plasmid</keyword>
<dbReference type="PANTHER" id="PTHR30136:SF23">
    <property type="entry name" value="DNA-BINDING TRANSCRIPTIONAL ACTIVATOR MHPR"/>
    <property type="match status" value="1"/>
</dbReference>
<dbReference type="GO" id="GO:0003700">
    <property type="term" value="F:DNA-binding transcription factor activity"/>
    <property type="evidence" value="ECO:0007669"/>
    <property type="project" value="TreeGrafter"/>
</dbReference>
<keyword evidence="2" id="KW-0238">DNA-binding</keyword>
<dbReference type="GO" id="GO:0045892">
    <property type="term" value="P:negative regulation of DNA-templated transcription"/>
    <property type="evidence" value="ECO:0007669"/>
    <property type="project" value="TreeGrafter"/>
</dbReference>
<dbReference type="PROSITE" id="PS51077">
    <property type="entry name" value="HTH_ICLR"/>
    <property type="match status" value="1"/>
</dbReference>
<organism evidence="6 7">
    <name type="scientific">Salipiger abyssi</name>
    <dbReference type="NCBI Taxonomy" id="1250539"/>
    <lineage>
        <taxon>Bacteria</taxon>
        <taxon>Pseudomonadati</taxon>
        <taxon>Pseudomonadota</taxon>
        <taxon>Alphaproteobacteria</taxon>
        <taxon>Rhodobacterales</taxon>
        <taxon>Roseobacteraceae</taxon>
        <taxon>Salipiger</taxon>
    </lineage>
</organism>
<evidence type="ECO:0000313" key="6">
    <source>
        <dbReference type="EMBL" id="APZ55253.1"/>
    </source>
</evidence>
<evidence type="ECO:0000259" key="5">
    <source>
        <dbReference type="PROSITE" id="PS51078"/>
    </source>
</evidence>
<name>A0A1P8V0S6_9RHOB</name>
<dbReference type="Pfam" id="PF01614">
    <property type="entry name" value="IclR_C"/>
    <property type="match status" value="1"/>
</dbReference>
<dbReference type="SUPFAM" id="SSF46785">
    <property type="entry name" value="Winged helix' DNA-binding domain"/>
    <property type="match status" value="1"/>
</dbReference>
<protein>
    <submittedName>
        <fullName evidence="6">Transcriptional regulator, IclR family</fullName>
    </submittedName>
</protein>
<dbReference type="InterPro" id="IPR050707">
    <property type="entry name" value="HTH_MetabolicPath_Reg"/>
</dbReference>
<dbReference type="EMBL" id="CP015095">
    <property type="protein sequence ID" value="APZ55253.1"/>
    <property type="molecule type" value="Genomic_DNA"/>
</dbReference>
<dbReference type="PROSITE" id="PS51078">
    <property type="entry name" value="ICLR_ED"/>
    <property type="match status" value="1"/>
</dbReference>
<dbReference type="Proteomes" id="UP000187059">
    <property type="component" value="Plasmid pPABY4"/>
</dbReference>
<feature type="domain" description="HTH iclR-type" evidence="4">
    <location>
        <begin position="1"/>
        <end position="59"/>
    </location>
</feature>
<feature type="domain" description="IclR-ED" evidence="5">
    <location>
        <begin position="60"/>
        <end position="251"/>
    </location>
</feature>
<dbReference type="AlphaFoldDB" id="A0A1P8V0S6"/>
<dbReference type="GO" id="GO:0003677">
    <property type="term" value="F:DNA binding"/>
    <property type="evidence" value="ECO:0007669"/>
    <property type="project" value="UniProtKB-KW"/>
</dbReference>
<dbReference type="PANTHER" id="PTHR30136">
    <property type="entry name" value="HELIX-TURN-HELIX TRANSCRIPTIONAL REGULATOR, ICLR FAMILY"/>
    <property type="match status" value="1"/>
</dbReference>
<gene>
    <name evidence="6" type="ORF">Ga0080574_TMP4971</name>
</gene>
<dbReference type="InterPro" id="IPR014757">
    <property type="entry name" value="Tscrpt_reg_IclR_C"/>
</dbReference>
<dbReference type="InterPro" id="IPR036388">
    <property type="entry name" value="WH-like_DNA-bd_sf"/>
</dbReference>
<dbReference type="Gene3D" id="1.10.10.10">
    <property type="entry name" value="Winged helix-like DNA-binding domain superfamily/Winged helix DNA-binding domain"/>
    <property type="match status" value="1"/>
</dbReference>
<sequence length="251" mass="28326">MERALAVLRSVSLRKLATIAMIHEDTGIDKATIVRLLETLITEGYVHRTEDGPSYEVTRKVTQLTNGYDRHRELGRVGGLVMEKYRKTITWPMTFAAFDGDAMVIVEAIRKPRGLIVNRVPGYRFPMLTTSSGLAYLSAVTDAERDTILDHLASQPSPSIWDRRAQDRDEVLRVLETVRQQGYAISDRAYYKEQHDGVLWGASVPIRGREETYGAFGIMLLTHVLQRGEGLDEYLPVMQEIAAEVAETMDN</sequence>